<evidence type="ECO:0000313" key="3">
    <source>
        <dbReference type="Proteomes" id="UP001303324"/>
    </source>
</evidence>
<protein>
    <submittedName>
        <fullName evidence="2">Molybdopterin-guanine dinucleotide biosynthesis protein B</fullName>
    </submittedName>
</protein>
<gene>
    <name evidence="2" type="primary">mobB</name>
    <name evidence="2" type="ORF">RH061_06365</name>
</gene>
<sequence length="172" mass="18941">MALVRPLLFQVAGYQNSGKTTLSLRLIQQLTAAGLKVATIKHHGHGGRPEVVESKDSDKHVKAGAAVSLVEGGGRLVIQAENGSWSLSEEIDMLSFFKPDLILIEGHKQEPYPKAVILRNEDDIELMEKLENIQVVLCRDPELVNILKDTAVPVLDMEDGVDWITTHISNNL</sequence>
<dbReference type="InterPro" id="IPR027417">
    <property type="entry name" value="P-loop_NTPase"/>
</dbReference>
<evidence type="ECO:0000259" key="1">
    <source>
        <dbReference type="Pfam" id="PF03205"/>
    </source>
</evidence>
<dbReference type="PANTHER" id="PTHR40072:SF1">
    <property type="entry name" value="MOLYBDOPTERIN-GUANINE DINUCLEOTIDE BIOSYNTHESIS ADAPTER PROTEIN"/>
    <property type="match status" value="1"/>
</dbReference>
<feature type="domain" description="Molybdopterin-guanine dinucleotide biosynthesis protein B (MobB)" evidence="1">
    <location>
        <begin position="9"/>
        <end position="136"/>
    </location>
</feature>
<proteinExistence type="predicted"/>
<dbReference type="SUPFAM" id="SSF52540">
    <property type="entry name" value="P-loop containing nucleoside triphosphate hydrolases"/>
    <property type="match status" value="1"/>
</dbReference>
<dbReference type="RefSeq" id="WP_311074727.1">
    <property type="nucleotide sequence ID" value="NZ_CP134494.1"/>
</dbReference>
<dbReference type="EMBL" id="CP134494">
    <property type="protein sequence ID" value="WNF24104.1"/>
    <property type="molecule type" value="Genomic_DNA"/>
</dbReference>
<dbReference type="InterPro" id="IPR004435">
    <property type="entry name" value="MobB_dom"/>
</dbReference>
<reference evidence="2 3" key="1">
    <citation type="submission" date="2023-09" db="EMBL/GenBank/DDBJ databases">
        <title>Microbial mechanism of fulvic acid promoting antimony reduction mineralization in rice fields.</title>
        <authorList>
            <person name="Chen G."/>
            <person name="Lan J."/>
        </authorList>
    </citation>
    <scope>NUCLEOTIDE SEQUENCE [LARGE SCALE GENOMIC DNA]</scope>
    <source>
        <strain evidence="2 3">PS1</strain>
    </source>
</reference>
<dbReference type="CDD" id="cd03116">
    <property type="entry name" value="MobB"/>
    <property type="match status" value="1"/>
</dbReference>
<evidence type="ECO:0000313" key="2">
    <source>
        <dbReference type="EMBL" id="WNF24104.1"/>
    </source>
</evidence>
<accession>A0ABY9VLT7</accession>
<keyword evidence="3" id="KW-1185">Reference proteome</keyword>
<dbReference type="InterPro" id="IPR052539">
    <property type="entry name" value="MGD_biosynthesis_adapter"/>
</dbReference>
<dbReference type="Gene3D" id="3.40.50.300">
    <property type="entry name" value="P-loop containing nucleotide triphosphate hydrolases"/>
    <property type="match status" value="1"/>
</dbReference>
<dbReference type="Pfam" id="PF03205">
    <property type="entry name" value="MobB"/>
    <property type="match status" value="1"/>
</dbReference>
<dbReference type="PANTHER" id="PTHR40072">
    <property type="entry name" value="MOLYBDOPTERIN-GUANINE DINUCLEOTIDE BIOSYNTHESIS ADAPTER PROTEIN-RELATED"/>
    <property type="match status" value="1"/>
</dbReference>
<name>A0ABY9VLT7_9BACI</name>
<organism evidence="2 3">
    <name type="scientific">Mesobacillus jeotgali</name>
    <dbReference type="NCBI Taxonomy" id="129985"/>
    <lineage>
        <taxon>Bacteria</taxon>
        <taxon>Bacillati</taxon>
        <taxon>Bacillota</taxon>
        <taxon>Bacilli</taxon>
        <taxon>Bacillales</taxon>
        <taxon>Bacillaceae</taxon>
        <taxon>Mesobacillus</taxon>
    </lineage>
</organism>
<dbReference type="Proteomes" id="UP001303324">
    <property type="component" value="Chromosome"/>
</dbReference>
<dbReference type="NCBIfam" id="TIGR00176">
    <property type="entry name" value="mobB"/>
    <property type="match status" value="1"/>
</dbReference>